<accession>A0A6J4KUP7</accession>
<evidence type="ECO:0000256" key="1">
    <source>
        <dbReference type="SAM" id="MobiDB-lite"/>
    </source>
</evidence>
<evidence type="ECO:0000313" key="2">
    <source>
        <dbReference type="EMBL" id="CAA9315636.1"/>
    </source>
</evidence>
<sequence length="333" mass="37268">DPRRGLRRRVLGHRLLAGPRRRRARRHALGPSTRSVLDDQRPAREHRLPPRRRAPRRGPCDAGSRRGRRRRGARRAGRPLPDAAGQPHGVDRTAPCRRGPALADEGCGARHAQAHERGHRRGQRGRPGAHRRPHRSQPRRRDRPPGAGCQRRGLPGGGGRGAAEGVAQRSHLQALLVGRRDRLRARRRLQERHRARGRHGDRPRVRRQHHGVGHHPWPRRDRPPRRTPGSGPADPHGARRSRRPRGHLLLSAVTEPRLRGGARPGKDHRGHRGLDPPGRRGRQVVRVAVGARAGQRRLRAARRGGVRRGRRADDCPGHDRGLPVTADQARAGL</sequence>
<dbReference type="AlphaFoldDB" id="A0A6J4KUP7"/>
<feature type="compositionally biased region" description="Basic residues" evidence="1">
    <location>
        <begin position="300"/>
        <end position="310"/>
    </location>
</feature>
<organism evidence="2">
    <name type="scientific">uncultured Nocardioidaceae bacterium</name>
    <dbReference type="NCBI Taxonomy" id="253824"/>
    <lineage>
        <taxon>Bacteria</taxon>
        <taxon>Bacillati</taxon>
        <taxon>Actinomycetota</taxon>
        <taxon>Actinomycetes</taxon>
        <taxon>Propionibacteriales</taxon>
        <taxon>Nocardioidaceae</taxon>
        <taxon>environmental samples</taxon>
    </lineage>
</organism>
<dbReference type="EC" id="1.1.1.94" evidence="2"/>
<dbReference type="GO" id="GO:0047952">
    <property type="term" value="F:glycerol-3-phosphate dehydrogenase [NAD(P)+] activity"/>
    <property type="evidence" value="ECO:0007669"/>
    <property type="project" value="UniProtKB-EC"/>
</dbReference>
<feature type="compositionally biased region" description="Basic residues" evidence="1">
    <location>
        <begin position="19"/>
        <end position="28"/>
    </location>
</feature>
<feature type="compositionally biased region" description="Basic residues" evidence="1">
    <location>
        <begin position="204"/>
        <end position="225"/>
    </location>
</feature>
<dbReference type="EMBL" id="CADCUF010000011">
    <property type="protein sequence ID" value="CAA9315636.1"/>
    <property type="molecule type" value="Genomic_DNA"/>
</dbReference>
<proteinExistence type="predicted"/>
<gene>
    <name evidence="2" type="ORF">AVDCRST_MAG24-70</name>
</gene>
<feature type="compositionally biased region" description="Basic and acidic residues" evidence="1">
    <location>
        <begin position="264"/>
        <end position="278"/>
    </location>
</feature>
<reference evidence="2" key="1">
    <citation type="submission" date="2020-02" db="EMBL/GenBank/DDBJ databases">
        <authorList>
            <person name="Meier V. D."/>
        </authorList>
    </citation>
    <scope>NUCLEOTIDE SEQUENCE</scope>
    <source>
        <strain evidence="2">AVDCRST_MAG24</strain>
    </source>
</reference>
<feature type="region of interest" description="Disordered" evidence="1">
    <location>
        <begin position="1"/>
        <end position="167"/>
    </location>
</feature>
<name>A0A6J4KUP7_9ACTN</name>
<feature type="compositionally biased region" description="Basic and acidic residues" evidence="1">
    <location>
        <begin position="311"/>
        <end position="321"/>
    </location>
</feature>
<feature type="compositionally biased region" description="Basic residues" evidence="1">
    <location>
        <begin position="117"/>
        <end position="142"/>
    </location>
</feature>
<keyword evidence="2" id="KW-0560">Oxidoreductase</keyword>
<protein>
    <submittedName>
        <fullName evidence="2">Glycerol-3-phosphate dehydrogenase [NAD(P)+]</fullName>
        <ecNumber evidence="2">1.1.1.94</ecNumber>
    </submittedName>
</protein>
<feature type="compositionally biased region" description="Basic and acidic residues" evidence="1">
    <location>
        <begin position="36"/>
        <end position="48"/>
    </location>
</feature>
<feature type="region of interest" description="Disordered" evidence="1">
    <location>
        <begin position="190"/>
        <end position="283"/>
    </location>
</feature>
<feature type="non-terminal residue" evidence="2">
    <location>
        <position position="1"/>
    </location>
</feature>
<feature type="compositionally biased region" description="Basic residues" evidence="1">
    <location>
        <begin position="65"/>
        <end position="77"/>
    </location>
</feature>
<feature type="non-terminal residue" evidence="2">
    <location>
        <position position="333"/>
    </location>
</feature>
<feature type="region of interest" description="Disordered" evidence="1">
    <location>
        <begin position="300"/>
        <end position="333"/>
    </location>
</feature>
<feature type="compositionally biased region" description="Basic residues" evidence="1">
    <location>
        <begin position="1"/>
        <end position="12"/>
    </location>
</feature>